<feature type="compositionally biased region" description="Gly residues" evidence="1">
    <location>
        <begin position="725"/>
        <end position="743"/>
    </location>
</feature>
<gene>
    <name evidence="2" type="ORF">BU14_0159s0023</name>
</gene>
<reference evidence="2 3" key="1">
    <citation type="submission" date="2017-03" db="EMBL/GenBank/DDBJ databases">
        <title>WGS assembly of Porphyra umbilicalis.</title>
        <authorList>
            <person name="Brawley S.H."/>
            <person name="Blouin N.A."/>
            <person name="Ficko-Blean E."/>
            <person name="Wheeler G.L."/>
            <person name="Lohr M."/>
            <person name="Goodson H.V."/>
            <person name="Jenkins J.W."/>
            <person name="Blaby-Haas C.E."/>
            <person name="Helliwell K.E."/>
            <person name="Chan C."/>
            <person name="Marriage T."/>
            <person name="Bhattacharya D."/>
            <person name="Klein A.S."/>
            <person name="Badis Y."/>
            <person name="Brodie J."/>
            <person name="Cao Y."/>
            <person name="Collen J."/>
            <person name="Dittami S.M."/>
            <person name="Gachon C.M."/>
            <person name="Green B.R."/>
            <person name="Karpowicz S."/>
            <person name="Kim J.W."/>
            <person name="Kudahl U."/>
            <person name="Lin S."/>
            <person name="Michel G."/>
            <person name="Mittag M."/>
            <person name="Olson B.J."/>
            <person name="Pangilinan J."/>
            <person name="Peng Y."/>
            <person name="Qiu H."/>
            <person name="Shu S."/>
            <person name="Singer J.T."/>
            <person name="Smith A.G."/>
            <person name="Sprecher B.N."/>
            <person name="Wagner V."/>
            <person name="Wang W."/>
            <person name="Wang Z.-Y."/>
            <person name="Yan J."/>
            <person name="Yarish C."/>
            <person name="Zoeuner-Riek S."/>
            <person name="Zhuang Y."/>
            <person name="Zou Y."/>
            <person name="Lindquist E.A."/>
            <person name="Grimwood J."/>
            <person name="Barry K."/>
            <person name="Rokhsar D.S."/>
            <person name="Schmutz J."/>
            <person name="Stiller J.W."/>
            <person name="Grossman A.R."/>
            <person name="Prochnik S.E."/>
        </authorList>
    </citation>
    <scope>NUCLEOTIDE SEQUENCE [LARGE SCALE GENOMIC DNA]</scope>
    <source>
        <strain evidence="2">4086291</strain>
    </source>
</reference>
<sequence>MGGPCPTPASAPEVLGPRGRDASASSSVAPVQDVIRGTRDGTGNVADGVAGDSLPAPPPADNAADPVAHMTPESQTLTKFQSRRKPRTGTHLAANIETNLLAPAVASRRYDSRGRLVVPRPEHARYSTRPLPPPVSPPPVKTPTPVSSPTASLADATTTAGPKRAVSAAACRPHHLSSSSSGALSAVPPSHAGSQTPSLAAWSSGLAPQPNGSQSPLHKDVIVDLGGGGLSLPPRRPVSMLASGFSSGLAPPPRRPGPPPSLQKAVPRSAAPKRSGGATEKAPPSKKTKAFNVATATKVVTAAAMLAARATLPVADTAAVGRAAPSCKKPPTAKSTPLTAADAALVKAVMDGMQPLCVELADAAQERQRLRDDLSRLAQKVDMEGVGQEKTVRAIVKLRDNYKPAVGGPVKDEKVVKTEAEVPFSTRTVAEKLAIAAKNNAEMDLVRVNAHEAHLTLAAKTKTSSEVLAHPGRAMEILYEASQRVRGGNAAAAETYVHSKRLLPTSEVDTKTGFKANPKKLTVPLNLIIPHLTGKYKLWCLPQFWAALGLVPPVNKATADLWLVNNELATSEKGQKAILAMARAFFESIGAHCRIVKQQGPGGGEYVVLTVGNYLLFYSMARHELMVYARRRKRKQNGNASSFRRWVVEASPLREWLPTDARVANGMCLIDAAASRDYFYDLAAGMPAADPADISDANPSQMAVGATNLDGPTGPTSAIRAAADGDGGAVDGSGGGAPGWGAGEGDDFGAADLPTDDTVSTAAKEGVQSDQGDDRCGVGMTGGTRGGRGMSPGAQNRGDAAAARLGYGENEEEDGYEGSGGSGDDGEGGEGGDGRGRVADGSVVDG</sequence>
<name>A0A1X6P8J1_PORUM</name>
<feature type="region of interest" description="Disordered" evidence="1">
    <location>
        <begin position="116"/>
        <end position="220"/>
    </location>
</feature>
<organism evidence="2 3">
    <name type="scientific">Porphyra umbilicalis</name>
    <name type="common">Purple laver</name>
    <name type="synonym">Red alga</name>
    <dbReference type="NCBI Taxonomy" id="2786"/>
    <lineage>
        <taxon>Eukaryota</taxon>
        <taxon>Rhodophyta</taxon>
        <taxon>Bangiophyceae</taxon>
        <taxon>Bangiales</taxon>
        <taxon>Bangiaceae</taxon>
        <taxon>Porphyra</taxon>
    </lineage>
</organism>
<evidence type="ECO:0000256" key="1">
    <source>
        <dbReference type="SAM" id="MobiDB-lite"/>
    </source>
</evidence>
<feature type="compositionally biased region" description="Low complexity" evidence="1">
    <location>
        <begin position="176"/>
        <end position="190"/>
    </location>
</feature>
<feature type="compositionally biased region" description="Pro residues" evidence="1">
    <location>
        <begin position="250"/>
        <end position="261"/>
    </location>
</feature>
<dbReference type="Proteomes" id="UP000218209">
    <property type="component" value="Unassembled WGS sequence"/>
</dbReference>
<feature type="compositionally biased region" description="Pro residues" evidence="1">
    <location>
        <begin position="130"/>
        <end position="142"/>
    </location>
</feature>
<feature type="compositionally biased region" description="Gly residues" evidence="1">
    <location>
        <begin position="779"/>
        <end position="790"/>
    </location>
</feature>
<protein>
    <submittedName>
        <fullName evidence="2">Uncharacterized protein</fullName>
    </submittedName>
</protein>
<keyword evidence="3" id="KW-1185">Reference proteome</keyword>
<feature type="compositionally biased region" description="Basic and acidic residues" evidence="1">
    <location>
        <begin position="116"/>
        <end position="125"/>
    </location>
</feature>
<dbReference type="AlphaFoldDB" id="A0A1X6P8J1"/>
<feature type="region of interest" description="Disordered" evidence="1">
    <location>
        <begin position="1"/>
        <end position="87"/>
    </location>
</feature>
<proteinExistence type="predicted"/>
<feature type="region of interest" description="Disordered" evidence="1">
    <location>
        <begin position="234"/>
        <end position="289"/>
    </location>
</feature>
<accession>A0A1X6P8J1</accession>
<dbReference type="EMBL" id="KV918845">
    <property type="protein sequence ID" value="OSX77168.1"/>
    <property type="molecule type" value="Genomic_DNA"/>
</dbReference>
<feature type="region of interest" description="Disordered" evidence="1">
    <location>
        <begin position="723"/>
        <end position="846"/>
    </location>
</feature>
<evidence type="ECO:0000313" key="2">
    <source>
        <dbReference type="EMBL" id="OSX77168.1"/>
    </source>
</evidence>
<evidence type="ECO:0000313" key="3">
    <source>
        <dbReference type="Proteomes" id="UP000218209"/>
    </source>
</evidence>